<dbReference type="RefSeq" id="NP_820659.1">
    <property type="nucleotide sequence ID" value="NC_002971.4"/>
</dbReference>
<evidence type="ECO:0000313" key="3">
    <source>
        <dbReference type="EMBL" id="AAO91173.1"/>
    </source>
</evidence>
<dbReference type="Proteomes" id="UP000002671">
    <property type="component" value="Chromosome"/>
</dbReference>
<dbReference type="PANTHER" id="PTHR35585">
    <property type="entry name" value="HHE DOMAIN PROTEIN (AFU_ORTHOLOGUE AFUA_4G00730)"/>
    <property type="match status" value="1"/>
</dbReference>
<feature type="domain" description="Hemerythrin-like" evidence="2">
    <location>
        <begin position="3"/>
        <end position="119"/>
    </location>
</feature>
<dbReference type="RefSeq" id="WP_010958367.1">
    <property type="nucleotide sequence ID" value="NC_002971.4"/>
</dbReference>
<dbReference type="eggNOG" id="COG5592">
    <property type="taxonomic scope" value="Bacteria"/>
</dbReference>
<dbReference type="EnsemblBacteria" id="AAO91173">
    <property type="protein sequence ID" value="AAO91173"/>
    <property type="gene ID" value="CBU_1677"/>
</dbReference>
<keyword evidence="4" id="KW-1185">Reference proteome</keyword>
<sequence length="144" mass="17327">MDAIDFLTKEHEKVRNAFAEIKDESHREETQRKLFDTLCAMLIRHETMEQKLWYPRLKKFNNLDKIIKHLISEEKDAEKMIKELKKVNEHQAWEKKLVKLNNDVERHASEEEERLFPKVAEMLSEKELKEIGREMQELAKSVSH</sequence>
<organism evidence="3 4">
    <name type="scientific">Coxiella burnetii (strain RSA 493 / Nine Mile phase I)</name>
    <dbReference type="NCBI Taxonomy" id="227377"/>
    <lineage>
        <taxon>Bacteria</taxon>
        <taxon>Pseudomonadati</taxon>
        <taxon>Pseudomonadota</taxon>
        <taxon>Gammaproteobacteria</taxon>
        <taxon>Legionellales</taxon>
        <taxon>Coxiellaceae</taxon>
        <taxon>Coxiella</taxon>
    </lineage>
</organism>
<dbReference type="KEGG" id="cbu:CBU_1677"/>
<protein>
    <submittedName>
        <fullName evidence="3">Hypothetical cytosolic protein</fullName>
    </submittedName>
</protein>
<dbReference type="PANTHER" id="PTHR35585:SF1">
    <property type="entry name" value="HHE DOMAIN PROTEIN (AFU_ORTHOLOGUE AFUA_4G00730)"/>
    <property type="match status" value="1"/>
</dbReference>
<dbReference type="GeneID" id="1209588"/>
<dbReference type="AlphaFoldDB" id="Q83B41"/>
<dbReference type="PATRIC" id="fig|227377.7.peg.1666"/>
<dbReference type="OrthoDB" id="9793637at2"/>
<keyword evidence="1" id="KW-0175">Coiled coil</keyword>
<accession>Q83B41</accession>
<gene>
    <name evidence="3" type="ordered locus">CBU_1677</name>
</gene>
<reference evidence="3 4" key="2">
    <citation type="journal article" date="2009" name="Infect. Immun.">
        <title>Comparative genomics reveal extensive transposon-mediated genomic plasticity and diversity among potential effector proteins within the genus Coxiella.</title>
        <authorList>
            <person name="Beare P.A."/>
            <person name="Unsworth N."/>
            <person name="Andoh M."/>
            <person name="Voth D.E."/>
            <person name="Omsland A."/>
            <person name="Gilk S.D."/>
            <person name="Williams K.P."/>
            <person name="Sobral B.W."/>
            <person name="Kupko J.J.III."/>
            <person name="Porcella S.F."/>
            <person name="Samuel J.E."/>
            <person name="Heinzen R.A."/>
        </authorList>
    </citation>
    <scope>NUCLEOTIDE SEQUENCE [LARGE SCALE GENOMIC DNA]</scope>
    <source>
        <strain evidence="4">RSA 493 / Nine Mile phase I</strain>
    </source>
</reference>
<dbReference type="HOGENOM" id="CLU_079417_6_2_6"/>
<name>Q83B41_COXBU</name>
<feature type="coiled-coil region" evidence="1">
    <location>
        <begin position="67"/>
        <end position="110"/>
    </location>
</feature>
<proteinExistence type="predicted"/>
<reference evidence="3 4" key="1">
    <citation type="journal article" date="2003" name="Proc. Natl. Acad. Sci. U.S.A.">
        <title>Complete genome sequence of the Q-fever pathogen, Coxiella burnetii.</title>
        <authorList>
            <person name="Seshadri R."/>
            <person name="Paulsen I.T."/>
            <person name="Eisen J.A."/>
            <person name="Read T.D."/>
            <person name="Nelson K.E."/>
            <person name="Nelson W.C."/>
            <person name="Ward N.L."/>
            <person name="Tettelin H."/>
            <person name="Davidsen T.M."/>
            <person name="Beanan M.J."/>
            <person name="Deboy R.T."/>
            <person name="Daugherty S.C."/>
            <person name="Brinkac L.M."/>
            <person name="Madupu R."/>
            <person name="Dodson R.J."/>
            <person name="Khouri H.M."/>
            <person name="Lee K.H."/>
            <person name="Carty H.A."/>
            <person name="Scanlan D."/>
            <person name="Heinzen R.A."/>
            <person name="Thompson H.A."/>
            <person name="Samuel J.E."/>
            <person name="Fraser C.M."/>
            <person name="Heidelberg J.F."/>
        </authorList>
    </citation>
    <scope>NUCLEOTIDE SEQUENCE [LARGE SCALE GENOMIC DNA]</scope>
    <source>
        <strain evidence="4">RSA 493 / Nine Mile phase I</strain>
    </source>
</reference>
<evidence type="ECO:0000256" key="1">
    <source>
        <dbReference type="SAM" id="Coils"/>
    </source>
</evidence>
<dbReference type="Gene3D" id="1.20.120.520">
    <property type="entry name" value="nmb1532 protein domain like"/>
    <property type="match status" value="1"/>
</dbReference>
<evidence type="ECO:0000313" key="4">
    <source>
        <dbReference type="Proteomes" id="UP000002671"/>
    </source>
</evidence>
<dbReference type="InterPro" id="IPR012312">
    <property type="entry name" value="Hemerythrin-like"/>
</dbReference>
<dbReference type="EMBL" id="AE016828">
    <property type="protein sequence ID" value="AAO91173.1"/>
    <property type="molecule type" value="Genomic_DNA"/>
</dbReference>
<dbReference type="Pfam" id="PF01814">
    <property type="entry name" value="Hemerythrin"/>
    <property type="match status" value="1"/>
</dbReference>
<dbReference type="STRING" id="227377.CBU_1677"/>
<evidence type="ECO:0000259" key="2">
    <source>
        <dbReference type="Pfam" id="PF01814"/>
    </source>
</evidence>